<keyword evidence="3 11" id="KW-0813">Transport</keyword>
<evidence type="ECO:0000313" key="13">
    <source>
        <dbReference type="RefSeq" id="XP_015585227.1"/>
    </source>
</evidence>
<name>A0AAJ7BGW6_CEPCN</name>
<evidence type="ECO:0000256" key="3">
    <source>
        <dbReference type="ARBA" id="ARBA00022448"/>
    </source>
</evidence>
<protein>
    <recommendedName>
        <fullName evidence="11">ATP synthase subunit gamma</fullName>
    </recommendedName>
</protein>
<dbReference type="PROSITE" id="PS00153">
    <property type="entry name" value="ATPASE_GAMMA"/>
    <property type="match status" value="1"/>
</dbReference>
<comment type="subunit">
    <text evidence="11">F-type ATPases have 2 components, CF(1) - the catalytic core - and CF(0) - the membrane proton channel. CF(1) and CF(0) have multiple subunits.</text>
</comment>
<sequence>MVSLKVIKNRIRTVSNTKKITQTMRLVSAAKYSRAERELSSARPIGRGATEFFELAGIHTPAKVDPQLIVALTGDRGLCGGIHSGIAKAIDLSLKSNSALQSETKIICVGEKNRMILSRMYPNNIIWVANNVGKTSMTFHDAGAIGEQIKNSIDEYNIARTAIYYNKFVNASSYMVSTSRFYDRSSLYAAEKFLLYDMIEEEIVDCWLEFAIVAIVFWILKESSASEHSARMTSMESATKNAAEMIQQLTLAYNRTRQTVITNELIEIISGASAINKN</sequence>
<dbReference type="SUPFAM" id="SSF52943">
    <property type="entry name" value="ATP synthase (F1-ATPase), gamma subunit"/>
    <property type="match status" value="1"/>
</dbReference>
<dbReference type="GeneID" id="107262981"/>
<dbReference type="AlphaFoldDB" id="A0AAJ7BGW6"/>
<evidence type="ECO:0000256" key="10">
    <source>
        <dbReference type="ARBA" id="ARBA00023310"/>
    </source>
</evidence>
<proteinExistence type="inferred from homology"/>
<keyword evidence="8" id="KW-0472">Membrane</keyword>
<keyword evidence="7" id="KW-0496">Mitochondrion</keyword>
<dbReference type="PANTHER" id="PTHR11693:SF22">
    <property type="entry name" value="ATP SYNTHASE SUBUNIT GAMMA, MITOCHONDRIAL"/>
    <property type="match status" value="1"/>
</dbReference>
<evidence type="ECO:0000256" key="5">
    <source>
        <dbReference type="ARBA" id="ARBA00022792"/>
    </source>
</evidence>
<dbReference type="Proteomes" id="UP000694920">
    <property type="component" value="Unplaced"/>
</dbReference>
<dbReference type="PANTHER" id="PTHR11693">
    <property type="entry name" value="ATP SYNTHASE GAMMA CHAIN"/>
    <property type="match status" value="1"/>
</dbReference>
<dbReference type="Gene3D" id="1.10.287.80">
    <property type="entry name" value="ATP synthase, gamma subunit, helix hairpin domain"/>
    <property type="match status" value="1"/>
</dbReference>
<dbReference type="PRINTS" id="PR00126">
    <property type="entry name" value="ATPASEGAMMA"/>
</dbReference>
<evidence type="ECO:0000256" key="7">
    <source>
        <dbReference type="ARBA" id="ARBA00023128"/>
    </source>
</evidence>
<keyword evidence="9 11" id="KW-0139">CF(1)</keyword>
<evidence type="ECO:0000256" key="2">
    <source>
        <dbReference type="ARBA" id="ARBA00007681"/>
    </source>
</evidence>
<evidence type="ECO:0000256" key="11">
    <source>
        <dbReference type="RuleBase" id="RU004001"/>
    </source>
</evidence>
<dbReference type="NCBIfam" id="TIGR01146">
    <property type="entry name" value="ATPsyn_F1gamma"/>
    <property type="match status" value="1"/>
</dbReference>
<dbReference type="KEGG" id="ccin:107262981"/>
<evidence type="ECO:0000256" key="4">
    <source>
        <dbReference type="ARBA" id="ARBA00022781"/>
    </source>
</evidence>
<dbReference type="GO" id="GO:0045259">
    <property type="term" value="C:proton-transporting ATP synthase complex"/>
    <property type="evidence" value="ECO:0007669"/>
    <property type="project" value="UniProtKB-KW"/>
</dbReference>
<dbReference type="InterPro" id="IPR035968">
    <property type="entry name" value="ATP_synth_F1_ATPase_gsu"/>
</dbReference>
<evidence type="ECO:0000256" key="1">
    <source>
        <dbReference type="ARBA" id="ARBA00004637"/>
    </source>
</evidence>
<dbReference type="GO" id="GO:0005743">
    <property type="term" value="C:mitochondrial inner membrane"/>
    <property type="evidence" value="ECO:0007669"/>
    <property type="project" value="UniProtKB-SubCell"/>
</dbReference>
<dbReference type="Pfam" id="PF00231">
    <property type="entry name" value="ATP-synt"/>
    <property type="match status" value="1"/>
</dbReference>
<dbReference type="InterPro" id="IPR000131">
    <property type="entry name" value="ATP_synth_F1_gsu"/>
</dbReference>
<accession>A0AAJ7BGW6</accession>
<dbReference type="Gene3D" id="3.40.1380.10">
    <property type="match status" value="1"/>
</dbReference>
<dbReference type="FunFam" id="1.10.287.80:FF:000001">
    <property type="entry name" value="ATP synthase gamma chain"/>
    <property type="match status" value="1"/>
</dbReference>
<gene>
    <name evidence="13" type="primary">LOC107262981</name>
</gene>
<evidence type="ECO:0000256" key="8">
    <source>
        <dbReference type="ARBA" id="ARBA00023136"/>
    </source>
</evidence>
<dbReference type="CDD" id="cd12151">
    <property type="entry name" value="F1-ATPase_gamma"/>
    <property type="match status" value="1"/>
</dbReference>
<organism evidence="12 13">
    <name type="scientific">Cephus cinctus</name>
    <name type="common">Wheat stem sawfly</name>
    <dbReference type="NCBI Taxonomy" id="211228"/>
    <lineage>
        <taxon>Eukaryota</taxon>
        <taxon>Metazoa</taxon>
        <taxon>Ecdysozoa</taxon>
        <taxon>Arthropoda</taxon>
        <taxon>Hexapoda</taxon>
        <taxon>Insecta</taxon>
        <taxon>Pterygota</taxon>
        <taxon>Neoptera</taxon>
        <taxon>Endopterygota</taxon>
        <taxon>Hymenoptera</taxon>
        <taxon>Cephoidea</taxon>
        <taxon>Cephidae</taxon>
        <taxon>Cephus</taxon>
    </lineage>
</organism>
<comment type="similarity">
    <text evidence="2 11">Belongs to the ATPase gamma chain family.</text>
</comment>
<keyword evidence="4 11" id="KW-0375">Hydrogen ion transport</keyword>
<dbReference type="GO" id="GO:0046933">
    <property type="term" value="F:proton-transporting ATP synthase activity, rotational mechanism"/>
    <property type="evidence" value="ECO:0007669"/>
    <property type="project" value="InterPro"/>
</dbReference>
<reference evidence="13" key="1">
    <citation type="submission" date="2025-08" db="UniProtKB">
        <authorList>
            <consortium name="RefSeq"/>
        </authorList>
    </citation>
    <scope>IDENTIFICATION</scope>
</reference>
<comment type="subcellular location">
    <subcellularLocation>
        <location evidence="1">Mitochondrion inner membrane</location>
        <topology evidence="1">Peripheral membrane protein</topology>
    </subcellularLocation>
</comment>
<keyword evidence="5" id="KW-0999">Mitochondrion inner membrane</keyword>
<evidence type="ECO:0000256" key="6">
    <source>
        <dbReference type="ARBA" id="ARBA00023065"/>
    </source>
</evidence>
<keyword evidence="12" id="KW-1185">Reference proteome</keyword>
<evidence type="ECO:0000313" key="12">
    <source>
        <dbReference type="Proteomes" id="UP000694920"/>
    </source>
</evidence>
<keyword evidence="6 11" id="KW-0406">Ion transport</keyword>
<dbReference type="InterPro" id="IPR023632">
    <property type="entry name" value="ATP_synth_F1_gsu_CS"/>
</dbReference>
<dbReference type="RefSeq" id="XP_015585227.1">
    <property type="nucleotide sequence ID" value="XM_015729741.2"/>
</dbReference>
<evidence type="ECO:0000256" key="9">
    <source>
        <dbReference type="ARBA" id="ARBA00023196"/>
    </source>
</evidence>
<keyword evidence="10 11" id="KW-0066">ATP synthesis</keyword>
<dbReference type="FunFam" id="3.40.1380.10:FF:000003">
    <property type="entry name" value="ATP synthase subunit gamma"/>
    <property type="match status" value="1"/>
</dbReference>